<dbReference type="InterPro" id="IPR029039">
    <property type="entry name" value="Flavoprotein-like_sf"/>
</dbReference>
<evidence type="ECO:0000313" key="5">
    <source>
        <dbReference type="Proteomes" id="UP000268059"/>
    </source>
</evidence>
<dbReference type="Pfam" id="PF03358">
    <property type="entry name" value="FMN_red"/>
    <property type="match status" value="1"/>
</dbReference>
<gene>
    <name evidence="4" type="ORF">SG0102_17710</name>
</gene>
<evidence type="ECO:0000256" key="1">
    <source>
        <dbReference type="ARBA" id="ARBA00022630"/>
    </source>
</evidence>
<dbReference type="PANTHER" id="PTHR43278:SF2">
    <property type="entry name" value="IRON-SULFUR FLAVOPROTEIN"/>
    <property type="match status" value="1"/>
</dbReference>
<dbReference type="AlphaFoldDB" id="A0A3G9J6M1"/>
<accession>A0A3G9J6M1</accession>
<name>A0A3G9J6M1_9FIRM</name>
<dbReference type="SUPFAM" id="SSF52218">
    <property type="entry name" value="Flavoproteins"/>
    <property type="match status" value="1"/>
</dbReference>
<keyword evidence="1" id="KW-0285">Flavoprotein</keyword>
<dbReference type="KEGG" id="ebm:SG0102_17710"/>
<evidence type="ECO:0000256" key="2">
    <source>
        <dbReference type="ARBA" id="ARBA00022643"/>
    </source>
</evidence>
<dbReference type="EMBL" id="AP019309">
    <property type="protein sequence ID" value="BBH26837.1"/>
    <property type="molecule type" value="Genomic_DNA"/>
</dbReference>
<evidence type="ECO:0000313" key="4">
    <source>
        <dbReference type="EMBL" id="BBH26837.1"/>
    </source>
</evidence>
<sequence>MSKVLIITTSLRAKSNSDILADHVAKGARDAGHEVEIISLKGKKIGFCKGCLACQNTMECVIKDDAIEIAEKVKEAETIVFATPIYYYEMSGQMKTLLDRLNPLYPSDYKFRSIYMLSTAAEDEDYVCEKAVSGLNGWVDCFEKSEFKGTLFCGGITDMGEAAGKEEKLKAAYDFGRALA</sequence>
<dbReference type="InterPro" id="IPR051796">
    <property type="entry name" value="ISF_SsuE-like"/>
</dbReference>
<dbReference type="Gene3D" id="3.40.50.360">
    <property type="match status" value="1"/>
</dbReference>
<keyword evidence="2" id="KW-0288">FMN</keyword>
<keyword evidence="5" id="KW-1185">Reference proteome</keyword>
<reference evidence="4 5" key="1">
    <citation type="submission" date="2018-11" db="EMBL/GenBank/DDBJ databases">
        <title>Novel Erysipelotrichaceae bacterium isolated from small intestine of a swine.</title>
        <authorList>
            <person name="Kim J.S."/>
            <person name="Choe H."/>
            <person name="Lee Y.R."/>
            <person name="Kim K.M."/>
            <person name="Park D.S."/>
        </authorList>
    </citation>
    <scope>NUCLEOTIDE SEQUENCE [LARGE SCALE GENOMIC DNA]</scope>
    <source>
        <strain evidence="4 5">SG0102</strain>
    </source>
</reference>
<dbReference type="Proteomes" id="UP000268059">
    <property type="component" value="Chromosome"/>
</dbReference>
<organism evidence="4 5">
    <name type="scientific">Intestinibaculum porci</name>
    <dbReference type="NCBI Taxonomy" id="2487118"/>
    <lineage>
        <taxon>Bacteria</taxon>
        <taxon>Bacillati</taxon>
        <taxon>Bacillota</taxon>
        <taxon>Erysipelotrichia</taxon>
        <taxon>Erysipelotrichales</taxon>
        <taxon>Erysipelotrichaceae</taxon>
        <taxon>Intestinibaculum</taxon>
    </lineage>
</organism>
<dbReference type="GO" id="GO:0016491">
    <property type="term" value="F:oxidoreductase activity"/>
    <property type="evidence" value="ECO:0007669"/>
    <property type="project" value="InterPro"/>
</dbReference>
<evidence type="ECO:0000259" key="3">
    <source>
        <dbReference type="Pfam" id="PF03358"/>
    </source>
</evidence>
<dbReference type="InterPro" id="IPR005025">
    <property type="entry name" value="FMN_Rdtase-like_dom"/>
</dbReference>
<dbReference type="PANTHER" id="PTHR43278">
    <property type="entry name" value="NAD(P)H-DEPENDENT FMN-CONTAINING OXIDOREDUCTASE YWQN-RELATED"/>
    <property type="match status" value="1"/>
</dbReference>
<dbReference type="RefSeq" id="WP_125119651.1">
    <property type="nucleotide sequence ID" value="NZ_AP019309.1"/>
</dbReference>
<feature type="domain" description="NADPH-dependent FMN reductase-like" evidence="3">
    <location>
        <begin position="3"/>
        <end position="120"/>
    </location>
</feature>
<protein>
    <submittedName>
        <fullName evidence="4">Flavodoxin family protein</fullName>
    </submittedName>
</protein>
<dbReference type="OrthoDB" id="9805976at2"/>
<dbReference type="InParanoid" id="A0A3G9J6M1"/>
<dbReference type="FunCoup" id="A0A3G9J6M1">
    <property type="interactions" value="11"/>
</dbReference>
<proteinExistence type="predicted"/>